<reference evidence="1" key="1">
    <citation type="journal article" date="2016" name="Genome Announc.">
        <title>Draft genomes of two strains of Paenibacillus glucanolyticus with capability to degrade lignocellulose.</title>
        <authorList>
            <person name="Mathews S.L."/>
            <person name="Pawlak J."/>
            <person name="Grunden A.M."/>
        </authorList>
    </citation>
    <scope>NUCLEOTIDE SEQUENCE [LARGE SCALE GENOMIC DNA]</scope>
    <source>
        <strain evidence="1">SLM1</strain>
    </source>
</reference>
<keyword evidence="2" id="KW-1185">Reference proteome</keyword>
<comment type="caution">
    <text evidence="1">The sequence shown here is derived from an EMBL/GenBank/DDBJ whole genome shotgun (WGS) entry which is preliminary data.</text>
</comment>
<sequence>MSSFQNDTINYITGGKVTVKTLVRLGLIPAGQCVIPNQFYEMGWGKWLPMPNITSLPYLSHCIACGLNKDDTIKFLEQKTKSITFIDFSKKKLWI</sequence>
<protein>
    <submittedName>
        <fullName evidence="1">Uncharacterized protein</fullName>
    </submittedName>
</protein>
<dbReference type="AlphaFoldDB" id="A0A163K8L7"/>
<evidence type="ECO:0000313" key="1">
    <source>
        <dbReference type="EMBL" id="KZS47056.1"/>
    </source>
</evidence>
<dbReference type="OrthoDB" id="2611430at2"/>
<accession>A0A163K8L7</accession>
<gene>
    <name evidence="1" type="ORF">AWU65_14540</name>
</gene>
<dbReference type="GeneID" id="97557564"/>
<dbReference type="Proteomes" id="UP000076796">
    <property type="component" value="Unassembled WGS sequence"/>
</dbReference>
<dbReference type="EMBL" id="LWMH01000001">
    <property type="protein sequence ID" value="KZS47056.1"/>
    <property type="molecule type" value="Genomic_DNA"/>
</dbReference>
<name>A0A163K8L7_9BACL</name>
<organism evidence="1 2">
    <name type="scientific">Paenibacillus glucanolyticus</name>
    <dbReference type="NCBI Taxonomy" id="59843"/>
    <lineage>
        <taxon>Bacteria</taxon>
        <taxon>Bacillati</taxon>
        <taxon>Bacillota</taxon>
        <taxon>Bacilli</taxon>
        <taxon>Bacillales</taxon>
        <taxon>Paenibacillaceae</taxon>
        <taxon>Paenibacillus</taxon>
    </lineage>
</organism>
<proteinExistence type="predicted"/>
<dbReference type="RefSeq" id="WP_063478632.1">
    <property type="nucleotide sequence ID" value="NZ_CP147845.1"/>
</dbReference>
<evidence type="ECO:0000313" key="2">
    <source>
        <dbReference type="Proteomes" id="UP000076796"/>
    </source>
</evidence>